<dbReference type="GO" id="GO:0004175">
    <property type="term" value="F:endopeptidase activity"/>
    <property type="evidence" value="ECO:0007669"/>
    <property type="project" value="UniProtKB-ARBA"/>
</dbReference>
<keyword evidence="3" id="KW-1133">Transmembrane helix</keyword>
<gene>
    <name evidence="6" type="ORF">I592_03158</name>
    <name evidence="5" type="ORF">UKC_00290</name>
</gene>
<dbReference type="Pfam" id="PF02517">
    <property type="entry name" value="Rce1-like"/>
    <property type="match status" value="1"/>
</dbReference>
<evidence type="ECO:0000313" key="8">
    <source>
        <dbReference type="Proteomes" id="UP000014160"/>
    </source>
</evidence>
<organism evidence="5 7">
    <name type="scientific">Enterococcus gilvus ATCC BAA-350</name>
    <dbReference type="NCBI Taxonomy" id="1158614"/>
    <lineage>
        <taxon>Bacteria</taxon>
        <taxon>Bacillati</taxon>
        <taxon>Bacillota</taxon>
        <taxon>Bacilli</taxon>
        <taxon>Lactobacillales</taxon>
        <taxon>Enterococcaceae</taxon>
        <taxon>Enterococcus</taxon>
    </lineage>
</organism>
<dbReference type="EMBL" id="ASWH01000002">
    <property type="protein sequence ID" value="EOW79020.1"/>
    <property type="molecule type" value="Genomic_DNA"/>
</dbReference>
<dbReference type="AlphaFoldDB" id="R2XUI1"/>
<dbReference type="PATRIC" id="fig|1158614.3.peg.282"/>
<evidence type="ECO:0000256" key="2">
    <source>
        <dbReference type="SAM" id="MobiDB-lite"/>
    </source>
</evidence>
<protein>
    <recommendedName>
        <fullName evidence="4">CAAX prenyl protease 2/Lysostaphin resistance protein A-like domain-containing protein</fullName>
    </recommendedName>
</protein>
<dbReference type="EMBL" id="AJDQ01000003">
    <property type="protein sequence ID" value="EOI58218.1"/>
    <property type="molecule type" value="Genomic_DNA"/>
</dbReference>
<feature type="transmembrane region" description="Helical" evidence="3">
    <location>
        <begin position="169"/>
        <end position="188"/>
    </location>
</feature>
<sequence>MKKGCASENSLPLWKGSSGDTGGSRHPLHHQKEENMTIQKRANAAIGLTILVAVLFLVLPMTPLAGAMKGIGFLFNALFAGLIGFFFLKDDFIQQFKHFKFKTLLYGIPLTILTGVAFGLLFHMIAGKPTTNSIDSSISLVFILTQIPFMLMGEELISTNLLIAFEKKGLSFTVSSVLVALLFAFWHVTAYGFHPLQLLLTLAPLRLVLNFLWKRSSSVWVSWICHFLYDMISLLPMAFK</sequence>
<comment type="caution">
    <text evidence="5">The sequence shown here is derived from an EMBL/GenBank/DDBJ whole genome shotgun (WGS) entry which is preliminary data.</text>
</comment>
<dbReference type="HOGENOM" id="CLU_1335788_0_0_9"/>
<evidence type="ECO:0000256" key="3">
    <source>
        <dbReference type="SAM" id="Phobius"/>
    </source>
</evidence>
<reference evidence="6 8" key="2">
    <citation type="submission" date="2013-03" db="EMBL/GenBank/DDBJ databases">
        <title>The Genome Sequence of Enterococcus gilvus ATCC BAA-350 (PacBio/Illumina hybrid assembly).</title>
        <authorList>
            <consortium name="The Broad Institute Genomics Platform"/>
            <consortium name="The Broad Institute Genome Sequencing Center for Infectious Disease"/>
            <person name="Earl A."/>
            <person name="Russ C."/>
            <person name="Gilmore M."/>
            <person name="Surin D."/>
            <person name="Walker B."/>
            <person name="Young S."/>
            <person name="Zeng Q."/>
            <person name="Gargeya S."/>
            <person name="Fitzgerald M."/>
            <person name="Haas B."/>
            <person name="Abouelleil A."/>
            <person name="Allen A.W."/>
            <person name="Alvarado L."/>
            <person name="Arachchi H.M."/>
            <person name="Berlin A.M."/>
            <person name="Chapman S.B."/>
            <person name="Gainer-Dewar J."/>
            <person name="Goldberg J."/>
            <person name="Griggs A."/>
            <person name="Gujja S."/>
            <person name="Hansen M."/>
            <person name="Howarth C."/>
            <person name="Imamovic A."/>
            <person name="Ireland A."/>
            <person name="Larimer J."/>
            <person name="McCowan C."/>
            <person name="Murphy C."/>
            <person name="Pearson M."/>
            <person name="Poon T.W."/>
            <person name="Priest M."/>
            <person name="Roberts A."/>
            <person name="Saif S."/>
            <person name="Shea T."/>
            <person name="Sisk P."/>
            <person name="Sykes S."/>
            <person name="Wortman J."/>
            <person name="Nusbaum C."/>
            <person name="Birren B."/>
        </authorList>
    </citation>
    <scope>NUCLEOTIDE SEQUENCE [LARGE SCALE GENOMIC DNA]</scope>
    <source>
        <strain evidence="6 8">ATCC BAA-350</strain>
    </source>
</reference>
<feature type="transmembrane region" description="Helical" evidence="3">
    <location>
        <begin position="67"/>
        <end position="88"/>
    </location>
</feature>
<name>R2XUI1_9ENTE</name>
<proteinExistence type="inferred from homology"/>
<dbReference type="RefSeq" id="WP_010778741.1">
    <property type="nucleotide sequence ID" value="NZ_ASWH01000002.1"/>
</dbReference>
<dbReference type="GO" id="GO:0080120">
    <property type="term" value="P:CAAX-box protein maturation"/>
    <property type="evidence" value="ECO:0007669"/>
    <property type="project" value="UniProtKB-ARBA"/>
</dbReference>
<evidence type="ECO:0000313" key="6">
    <source>
        <dbReference type="EMBL" id="EOW79020.1"/>
    </source>
</evidence>
<evidence type="ECO:0000256" key="1">
    <source>
        <dbReference type="ARBA" id="ARBA00009067"/>
    </source>
</evidence>
<comment type="similarity">
    <text evidence="1">Belongs to the UPF0177 family.</text>
</comment>
<keyword evidence="3" id="KW-0812">Transmembrane</keyword>
<evidence type="ECO:0000259" key="4">
    <source>
        <dbReference type="Pfam" id="PF02517"/>
    </source>
</evidence>
<keyword evidence="3" id="KW-0472">Membrane</keyword>
<evidence type="ECO:0000313" key="5">
    <source>
        <dbReference type="EMBL" id="EOI58218.1"/>
    </source>
</evidence>
<feature type="transmembrane region" description="Helical" evidence="3">
    <location>
        <begin position="42"/>
        <end position="61"/>
    </location>
</feature>
<dbReference type="InterPro" id="IPR003675">
    <property type="entry name" value="Rce1/LyrA-like_dom"/>
</dbReference>
<feature type="transmembrane region" description="Helical" evidence="3">
    <location>
        <begin position="104"/>
        <end position="126"/>
    </location>
</feature>
<feature type="region of interest" description="Disordered" evidence="2">
    <location>
        <begin position="1"/>
        <end position="28"/>
    </location>
</feature>
<accession>R2XUI1</accession>
<dbReference type="Proteomes" id="UP000014160">
    <property type="component" value="Unassembled WGS sequence"/>
</dbReference>
<feature type="transmembrane region" description="Helical" evidence="3">
    <location>
        <begin position="220"/>
        <end position="239"/>
    </location>
</feature>
<evidence type="ECO:0000313" key="7">
    <source>
        <dbReference type="Proteomes" id="UP000013750"/>
    </source>
</evidence>
<feature type="transmembrane region" description="Helical" evidence="3">
    <location>
        <begin position="138"/>
        <end position="157"/>
    </location>
</feature>
<reference evidence="5 7" key="1">
    <citation type="submission" date="2013-02" db="EMBL/GenBank/DDBJ databases">
        <title>The Genome Sequence of Enterococcus gilvus ATCC BAA-350.</title>
        <authorList>
            <consortium name="The Broad Institute Genome Sequencing Platform"/>
            <consortium name="The Broad Institute Genome Sequencing Center for Infectious Disease"/>
            <person name="Earl A.M."/>
            <person name="Gilmore M.S."/>
            <person name="Lebreton F."/>
            <person name="Walker B."/>
            <person name="Young S.K."/>
            <person name="Zeng Q."/>
            <person name="Gargeya S."/>
            <person name="Fitzgerald M."/>
            <person name="Haas B."/>
            <person name="Abouelleil A."/>
            <person name="Alvarado L."/>
            <person name="Arachchi H.M."/>
            <person name="Berlin A.M."/>
            <person name="Chapman S.B."/>
            <person name="Dewar J."/>
            <person name="Goldberg J."/>
            <person name="Griggs A."/>
            <person name="Gujja S."/>
            <person name="Hansen M."/>
            <person name="Howarth C."/>
            <person name="Imamovic A."/>
            <person name="Larimer J."/>
            <person name="McCowan C."/>
            <person name="Murphy C."/>
            <person name="Neiman D."/>
            <person name="Pearson M."/>
            <person name="Priest M."/>
            <person name="Roberts A."/>
            <person name="Saif S."/>
            <person name="Shea T."/>
            <person name="Sisk P."/>
            <person name="Sykes S."/>
            <person name="Wortman J."/>
            <person name="Nusbaum C."/>
            <person name="Birren B."/>
        </authorList>
    </citation>
    <scope>NUCLEOTIDE SEQUENCE [LARGE SCALE GENOMIC DNA]</scope>
    <source>
        <strain evidence="5 7">ATCC BAA-350</strain>
    </source>
</reference>
<dbReference type="eggNOG" id="COG1266">
    <property type="taxonomic scope" value="Bacteria"/>
</dbReference>
<feature type="domain" description="CAAX prenyl protease 2/Lysostaphin resistance protein A-like" evidence="4">
    <location>
        <begin position="139"/>
        <end position="231"/>
    </location>
</feature>
<dbReference type="Proteomes" id="UP000013750">
    <property type="component" value="Unassembled WGS sequence"/>
</dbReference>
<keyword evidence="8" id="KW-1185">Reference proteome</keyword>